<gene>
    <name evidence="1" type="ORF">AAV99_12010</name>
</gene>
<dbReference type="PATRIC" id="fig|874156.12.peg.2467"/>
<accession>A0A0H0XLF8</accession>
<protein>
    <submittedName>
        <fullName evidence="1">Uncharacterized protein</fullName>
    </submittedName>
</protein>
<dbReference type="AlphaFoldDB" id="A0A0H0XLF8"/>
<reference evidence="1 2" key="1">
    <citation type="submission" date="2015-04" db="EMBL/GenBank/DDBJ databases">
        <title>The draft genome sequence of Erythrobacter marinus HWDM-33.</title>
        <authorList>
            <person name="Zhuang L."/>
            <person name="Liu Y."/>
            <person name="Shao Z."/>
        </authorList>
    </citation>
    <scope>NUCLEOTIDE SEQUENCE [LARGE SCALE GENOMIC DNA]</scope>
    <source>
        <strain evidence="1 2">HWDM-33</strain>
    </source>
</reference>
<sequence length="119" mass="12355">MFGQILAEKLPGHSILLTDTAPVIAEFAISARDAGGGLADPAASTGDTVAWESRPRNRGRFDNCEAQRLRATLLLVSRVDGSVVYRGVGESETCAAGGQEMADLADILISDAHGALSAD</sequence>
<dbReference type="Proteomes" id="UP000053455">
    <property type="component" value="Unassembled WGS sequence"/>
</dbReference>
<dbReference type="STRING" id="874156.GCA_001021555_02480"/>
<organism evidence="1 2">
    <name type="scientific">Aurantiacibacter marinus</name>
    <dbReference type="NCBI Taxonomy" id="874156"/>
    <lineage>
        <taxon>Bacteria</taxon>
        <taxon>Pseudomonadati</taxon>
        <taxon>Pseudomonadota</taxon>
        <taxon>Alphaproteobacteria</taxon>
        <taxon>Sphingomonadales</taxon>
        <taxon>Erythrobacteraceae</taxon>
        <taxon>Aurantiacibacter</taxon>
    </lineage>
</organism>
<comment type="caution">
    <text evidence="1">The sequence shown here is derived from an EMBL/GenBank/DDBJ whole genome shotgun (WGS) entry which is preliminary data.</text>
</comment>
<evidence type="ECO:0000313" key="1">
    <source>
        <dbReference type="EMBL" id="KLI62811.1"/>
    </source>
</evidence>
<keyword evidence="2" id="KW-1185">Reference proteome</keyword>
<evidence type="ECO:0000313" key="2">
    <source>
        <dbReference type="Proteomes" id="UP000053455"/>
    </source>
</evidence>
<dbReference type="RefSeq" id="WP_047094327.1">
    <property type="nucleotide sequence ID" value="NZ_LBHU01000004.1"/>
</dbReference>
<proteinExistence type="predicted"/>
<dbReference type="EMBL" id="LBHU01000004">
    <property type="protein sequence ID" value="KLI62811.1"/>
    <property type="molecule type" value="Genomic_DNA"/>
</dbReference>
<name>A0A0H0XLF8_9SPHN</name>
<dbReference type="OrthoDB" id="7433343at2"/>